<dbReference type="InterPro" id="IPR050565">
    <property type="entry name" value="LYPA1-2/EST-like"/>
</dbReference>
<dbReference type="Gene3D" id="3.40.50.1820">
    <property type="entry name" value="alpha/beta hydrolase"/>
    <property type="match status" value="1"/>
</dbReference>
<reference evidence="5" key="2">
    <citation type="journal article" date="2015" name="Gigascience">
        <title>Reconstructing a comprehensive transcriptome assembly of a white-pupal translocated strain of the pest fruit fly Bactrocera cucurbitae.</title>
        <authorList>
            <person name="Sim S.B."/>
            <person name="Calla B."/>
            <person name="Hall B."/>
            <person name="DeRego T."/>
            <person name="Geib S.M."/>
        </authorList>
    </citation>
    <scope>NUCLEOTIDE SEQUENCE</scope>
</reference>
<dbReference type="GeneID" id="105220230"/>
<organism evidence="5">
    <name type="scientific">Zeugodacus cucurbitae</name>
    <name type="common">Melon fruit fly</name>
    <name type="synonym">Bactrocera cucurbitae</name>
    <dbReference type="NCBI Taxonomy" id="28588"/>
    <lineage>
        <taxon>Eukaryota</taxon>
        <taxon>Metazoa</taxon>
        <taxon>Ecdysozoa</taxon>
        <taxon>Arthropoda</taxon>
        <taxon>Hexapoda</taxon>
        <taxon>Insecta</taxon>
        <taxon>Pterygota</taxon>
        <taxon>Neoptera</taxon>
        <taxon>Endopterygota</taxon>
        <taxon>Diptera</taxon>
        <taxon>Brachycera</taxon>
        <taxon>Muscomorpha</taxon>
        <taxon>Tephritoidea</taxon>
        <taxon>Tephritidae</taxon>
        <taxon>Zeugodacus</taxon>
        <taxon>Zeugodacus</taxon>
    </lineage>
</organism>
<name>A0A0A1WVP4_ZEUCU</name>
<evidence type="ECO:0000313" key="5">
    <source>
        <dbReference type="EMBL" id="JAD02691.1"/>
    </source>
</evidence>
<protein>
    <recommendedName>
        <fullName evidence="2">palmitoyl-protein hydrolase</fullName>
        <ecNumber evidence="2">3.1.2.22</ecNumber>
    </recommendedName>
</protein>
<proteinExistence type="inferred from homology"/>
<dbReference type="AlphaFoldDB" id="A0A0A1WVP4"/>
<dbReference type="SUPFAM" id="SSF53474">
    <property type="entry name" value="alpha/beta-Hydrolases"/>
    <property type="match status" value="1"/>
</dbReference>
<feature type="domain" description="Phospholipase/carboxylesterase/thioesterase" evidence="4">
    <location>
        <begin position="11"/>
        <end position="224"/>
    </location>
</feature>
<dbReference type="InterPro" id="IPR029058">
    <property type="entry name" value="AB_hydrolase_fold"/>
</dbReference>
<keyword evidence="3" id="KW-0378">Hydrolase</keyword>
<dbReference type="PANTHER" id="PTHR10655">
    <property type="entry name" value="LYSOPHOSPHOLIPASE-RELATED"/>
    <property type="match status" value="1"/>
</dbReference>
<dbReference type="InterPro" id="IPR003140">
    <property type="entry name" value="PLipase/COase/thioEstase"/>
</dbReference>
<dbReference type="GO" id="GO:0052689">
    <property type="term" value="F:carboxylic ester hydrolase activity"/>
    <property type="evidence" value="ECO:0007669"/>
    <property type="project" value="TreeGrafter"/>
</dbReference>
<sequence length="237" mass="26652">MNIILRNTYPKTKTHSGTVIFLHGSGDTGSNLAEWVRFLLGHDMEFEHIKIIYPTAPVQSYTPLSGELSNVWFDRRSISVKAPENRKSLSKMYETINNLIQNEVDLGIAPSRIIVGGFSMGGALALHTGYHLRNDLGGVFACSSFLNRDSIVYESLGQRLASDSNFSELRMYHGARDTLVPLDWGKETYEKLSKLGVNGNFTTLDNALHELKKQQILDIRDWILKKVPTLAEIQNKL</sequence>
<evidence type="ECO:0000259" key="4">
    <source>
        <dbReference type="Pfam" id="PF02230"/>
    </source>
</evidence>
<dbReference type="PANTHER" id="PTHR10655:SF17">
    <property type="entry name" value="LYSOPHOSPHOLIPASE-LIKE PROTEIN 1"/>
    <property type="match status" value="1"/>
</dbReference>
<evidence type="ECO:0000256" key="2">
    <source>
        <dbReference type="ARBA" id="ARBA00012423"/>
    </source>
</evidence>
<dbReference type="EMBL" id="GBXI01011601">
    <property type="protein sequence ID" value="JAD02691.1"/>
    <property type="molecule type" value="Transcribed_RNA"/>
</dbReference>
<reference evidence="5" key="1">
    <citation type="submission" date="2014-11" db="EMBL/GenBank/DDBJ databases">
        <authorList>
            <person name="Geib S."/>
        </authorList>
    </citation>
    <scope>NUCLEOTIDE SEQUENCE</scope>
</reference>
<gene>
    <name evidence="5" type="primary">Lyplal1_1</name>
    <name evidence="5" type="ORF">g.3335</name>
</gene>
<dbReference type="OrthoDB" id="2418081at2759"/>
<dbReference type="Pfam" id="PF02230">
    <property type="entry name" value="Abhydrolase_2"/>
    <property type="match status" value="1"/>
</dbReference>
<comment type="similarity">
    <text evidence="1">Belongs to the AB hydrolase superfamily. AB hydrolase 2 family.</text>
</comment>
<evidence type="ECO:0000256" key="1">
    <source>
        <dbReference type="ARBA" id="ARBA00006499"/>
    </source>
</evidence>
<dbReference type="EC" id="3.1.2.22" evidence="2"/>
<accession>A0A0A1WVP4</accession>
<dbReference type="GO" id="GO:0008474">
    <property type="term" value="F:palmitoyl-(protein) hydrolase activity"/>
    <property type="evidence" value="ECO:0007669"/>
    <property type="project" value="UniProtKB-EC"/>
</dbReference>
<dbReference type="GO" id="GO:0005737">
    <property type="term" value="C:cytoplasm"/>
    <property type="evidence" value="ECO:0007669"/>
    <property type="project" value="TreeGrafter"/>
</dbReference>
<evidence type="ECO:0000256" key="3">
    <source>
        <dbReference type="ARBA" id="ARBA00022801"/>
    </source>
</evidence>